<keyword evidence="2" id="KW-1185">Reference proteome</keyword>
<gene>
    <name evidence="1" type="ORF">DSM106972_057650</name>
</gene>
<evidence type="ECO:0008006" key="3">
    <source>
        <dbReference type="Google" id="ProtNLM"/>
    </source>
</evidence>
<comment type="caution">
    <text evidence="1">The sequence shown here is derived from an EMBL/GenBank/DDBJ whole genome shotgun (WGS) entry which is preliminary data.</text>
</comment>
<evidence type="ECO:0000313" key="2">
    <source>
        <dbReference type="Proteomes" id="UP000271624"/>
    </source>
</evidence>
<reference evidence="1" key="2">
    <citation type="journal article" date="2019" name="Genome Biol. Evol.">
        <title>Day and night: Metabolic profiles and evolutionary relationships of six axenic non-marine cyanobacteria.</title>
        <authorList>
            <person name="Will S.E."/>
            <person name="Henke P."/>
            <person name="Boedeker C."/>
            <person name="Huang S."/>
            <person name="Brinkmann H."/>
            <person name="Rohde M."/>
            <person name="Jarek M."/>
            <person name="Friedl T."/>
            <person name="Seufert S."/>
            <person name="Schumacher M."/>
            <person name="Overmann J."/>
            <person name="Neumann-Schaal M."/>
            <person name="Petersen J."/>
        </authorList>
    </citation>
    <scope>NUCLEOTIDE SEQUENCE [LARGE SCALE GENOMIC DNA]</scope>
    <source>
        <strain evidence="1">PCC 7102</strain>
    </source>
</reference>
<name>A0A3S1CG82_9CYAN</name>
<evidence type="ECO:0000313" key="1">
    <source>
        <dbReference type="EMBL" id="RUT02845.1"/>
    </source>
</evidence>
<reference evidence="1" key="1">
    <citation type="submission" date="2018-12" db="EMBL/GenBank/DDBJ databases">
        <authorList>
            <person name="Will S."/>
            <person name="Neumann-Schaal M."/>
            <person name="Henke P."/>
        </authorList>
    </citation>
    <scope>NUCLEOTIDE SEQUENCE</scope>
    <source>
        <strain evidence="1">PCC 7102</strain>
    </source>
</reference>
<dbReference type="AlphaFoldDB" id="A0A3S1CG82"/>
<dbReference type="Proteomes" id="UP000271624">
    <property type="component" value="Unassembled WGS sequence"/>
</dbReference>
<organism evidence="1 2">
    <name type="scientific">Dulcicalothrix desertica PCC 7102</name>
    <dbReference type="NCBI Taxonomy" id="232991"/>
    <lineage>
        <taxon>Bacteria</taxon>
        <taxon>Bacillati</taxon>
        <taxon>Cyanobacteriota</taxon>
        <taxon>Cyanophyceae</taxon>
        <taxon>Nostocales</taxon>
        <taxon>Calotrichaceae</taxon>
        <taxon>Dulcicalothrix</taxon>
    </lineage>
</organism>
<protein>
    <recommendedName>
        <fullName evidence="3">RNA polymerase sigma-70 region 4 domain-containing protein</fullName>
    </recommendedName>
</protein>
<sequence length="468" mass="54503">MFEGVNKRLNIVWQTDLQLERHMKRLIQSESEVKAEYWAHYFLKIIKVNQAVQQVSSSSDCFVKARGHLSSYLQEACLWAAHKSFQRFSFIRHKYPLSELFQIANLAVNPPEKLFKTFDVEHPQANLNAYAKTAILRFTGNLIYAQDIEAKRDKFTDYGLLKDLTAKELKEALLARGINQNNINYYYLAWQCFDEIYLYNPANRKLGSEEILQIGQITSYYNQRCEEFNLTTQSVAQVQNLLLTCIQAARNYRTKKFSPLDEQINVTDCNSSLLENLIQHEEWQETQSLIKKLFLTLPEQGQLMLKLWHGLGLTQTEIAGAITNKYTEIQKQYQVARHLGKYTKTLLDSLISQWQKNLREVKVYDDKNIEAIKDAMNDCLQVYTQQEFFNTLDRVARIKIADNISFNNIENDNIIKQKLINAFQEELETTTQLGINALDGAKNKLAIFIDNWLINRNTHRTTCNHTAK</sequence>
<accession>A0A3S1CG82</accession>
<dbReference type="EMBL" id="RSCL01000015">
    <property type="protein sequence ID" value="RUT02845.1"/>
    <property type="molecule type" value="Genomic_DNA"/>
</dbReference>
<proteinExistence type="predicted"/>